<feature type="binding site" evidence="12">
    <location>
        <position position="78"/>
    </location>
    <ligand>
        <name>Zn(2+)</name>
        <dbReference type="ChEBI" id="CHEBI:29105"/>
    </ligand>
</feature>
<dbReference type="SUPFAM" id="SSF54211">
    <property type="entry name" value="Ribosomal protein S5 domain 2-like"/>
    <property type="match status" value="2"/>
</dbReference>
<name>A0A212M189_9FIRM</name>
<evidence type="ECO:0000256" key="6">
    <source>
        <dbReference type="ARBA" id="ARBA00022556"/>
    </source>
</evidence>
<dbReference type="InterPro" id="IPR020568">
    <property type="entry name" value="Ribosomal_Su5_D2-typ_SF"/>
</dbReference>
<evidence type="ECO:0000256" key="10">
    <source>
        <dbReference type="ARBA" id="ARBA00023098"/>
    </source>
</evidence>
<keyword evidence="5 12" id="KW-0444">Lipid biosynthesis</keyword>
<dbReference type="InterPro" id="IPR011334">
    <property type="entry name" value="UDP-acyl_GlcNac_deAcase_C"/>
</dbReference>
<keyword evidence="9 12" id="KW-0862">Zinc</keyword>
<dbReference type="EMBL" id="FMJE01000007">
    <property type="protein sequence ID" value="SCM83584.1"/>
    <property type="molecule type" value="Genomic_DNA"/>
</dbReference>
<evidence type="ECO:0000256" key="3">
    <source>
        <dbReference type="ARBA" id="ARBA00005002"/>
    </source>
</evidence>
<evidence type="ECO:0000313" key="13">
    <source>
        <dbReference type="EMBL" id="SCM83584.1"/>
    </source>
</evidence>
<evidence type="ECO:0000256" key="9">
    <source>
        <dbReference type="ARBA" id="ARBA00022833"/>
    </source>
</evidence>
<evidence type="ECO:0000256" key="1">
    <source>
        <dbReference type="ARBA" id="ARBA00001947"/>
    </source>
</evidence>
<dbReference type="GO" id="GO:0046872">
    <property type="term" value="F:metal ion binding"/>
    <property type="evidence" value="ECO:0007669"/>
    <property type="project" value="UniProtKB-KW"/>
</dbReference>
<accession>A0A212M189</accession>
<dbReference type="EC" id="3.5.1.108" evidence="4 12"/>
<comment type="function">
    <text evidence="2 12">Catalyzes the hydrolysis of UDP-3-O-myristoyl-N-acetylglucosamine to form UDP-3-O-myristoylglucosamine and acetate, the committed step in lipid A biosynthesis.</text>
</comment>
<keyword evidence="10 12" id="KW-0443">Lipid metabolism</keyword>
<dbReference type="RefSeq" id="WP_288185964.1">
    <property type="nucleotide sequence ID" value="NZ_LT608335.1"/>
</dbReference>
<reference evidence="13" key="1">
    <citation type="submission" date="2016-08" db="EMBL/GenBank/DDBJ databases">
        <authorList>
            <person name="Seilhamer J.J."/>
        </authorList>
    </citation>
    <scope>NUCLEOTIDE SEQUENCE</scope>
    <source>
        <strain evidence="13">86</strain>
    </source>
</reference>
<dbReference type="NCBIfam" id="TIGR00325">
    <property type="entry name" value="lpxC"/>
    <property type="match status" value="1"/>
</dbReference>
<dbReference type="AlphaFoldDB" id="A0A212M189"/>
<proteinExistence type="inferred from homology"/>
<sequence>MERQTTVASRVMYTGIGLHSGRDVTIALKPAPADSGIVFVRTDLAGLPRVAARAVNVTNAMRATTLESGDAKVFTVEHLLAAFYAMDIDNCFVEISSVEPPVADGSSLPFLRLMESAGIVRQDKLRRPPIVVKETIAVRYPDKFIAILPYDGFRITFTSINPHPLLGVQFGDYEITPEVFARELAPARTIGFMHEVEALKAQGLALGGSLDNAVVYDDEKCLTPLRFPDELVRHKILDVIGDLALAGRIAGHVIAVKSSHALNTALAKEIIKASM</sequence>
<evidence type="ECO:0000256" key="4">
    <source>
        <dbReference type="ARBA" id="ARBA00012745"/>
    </source>
</evidence>
<dbReference type="Gene3D" id="3.30.1700.10">
    <property type="entry name" value="lpxc deacetylase, domain 2"/>
    <property type="match status" value="1"/>
</dbReference>
<evidence type="ECO:0000256" key="5">
    <source>
        <dbReference type="ARBA" id="ARBA00022516"/>
    </source>
</evidence>
<comment type="cofactor">
    <cofactor evidence="1 12">
        <name>Zn(2+)</name>
        <dbReference type="ChEBI" id="CHEBI:29105"/>
    </cofactor>
</comment>
<dbReference type="PANTHER" id="PTHR33694:SF1">
    <property type="entry name" value="UDP-3-O-ACYL-N-ACETYLGLUCOSAMINE DEACETYLASE 1, MITOCHONDRIAL-RELATED"/>
    <property type="match status" value="1"/>
</dbReference>
<feature type="binding site" evidence="12">
    <location>
        <position position="234"/>
    </location>
    <ligand>
        <name>Zn(2+)</name>
        <dbReference type="ChEBI" id="CHEBI:29105"/>
    </ligand>
</feature>
<dbReference type="InterPro" id="IPR015870">
    <property type="entry name" value="UDP-acyl_N-AcGlcN_deAcase_N"/>
</dbReference>
<dbReference type="GO" id="GO:0009245">
    <property type="term" value="P:lipid A biosynthetic process"/>
    <property type="evidence" value="ECO:0007669"/>
    <property type="project" value="UniProtKB-UniRule"/>
</dbReference>
<dbReference type="GO" id="GO:0016020">
    <property type="term" value="C:membrane"/>
    <property type="evidence" value="ECO:0007669"/>
    <property type="project" value="GOC"/>
</dbReference>
<dbReference type="GO" id="GO:0103117">
    <property type="term" value="F:UDP-3-O-acyl-N-acetylglucosamine deacetylase activity"/>
    <property type="evidence" value="ECO:0007669"/>
    <property type="project" value="UniProtKB-UniRule"/>
</dbReference>
<evidence type="ECO:0000256" key="11">
    <source>
        <dbReference type="ARBA" id="ARBA00024535"/>
    </source>
</evidence>
<gene>
    <name evidence="12 13" type="primary">lpxC</name>
    <name evidence="13" type="ORF">KL86SPO_70442</name>
</gene>
<keyword evidence="6 12" id="KW-0441">Lipid A biosynthesis</keyword>
<keyword evidence="8 12" id="KW-0378">Hydrolase</keyword>
<comment type="pathway">
    <text evidence="3 12">Glycolipid biosynthesis; lipid IV(A) biosynthesis; lipid IV(A) from (3R)-3-hydroxytetradecanoyl-[acyl-carrier-protein] and UDP-N-acetyl-alpha-D-glucosamine: step 2/6.</text>
</comment>
<evidence type="ECO:0000256" key="8">
    <source>
        <dbReference type="ARBA" id="ARBA00022801"/>
    </source>
</evidence>
<dbReference type="InterPro" id="IPR004463">
    <property type="entry name" value="UDP-acyl_GlcNac_deAcase"/>
</dbReference>
<evidence type="ECO:0000256" key="2">
    <source>
        <dbReference type="ARBA" id="ARBA00002923"/>
    </source>
</evidence>
<keyword evidence="7 12" id="KW-0479">Metal-binding</keyword>
<dbReference type="Pfam" id="PF03331">
    <property type="entry name" value="LpxC"/>
    <property type="match status" value="1"/>
</dbReference>
<dbReference type="Gene3D" id="3.30.230.20">
    <property type="entry name" value="lpxc deacetylase, domain 1"/>
    <property type="match status" value="1"/>
</dbReference>
<dbReference type="PANTHER" id="PTHR33694">
    <property type="entry name" value="UDP-3-O-ACYL-N-ACETYLGLUCOSAMINE DEACETYLASE 1, MITOCHONDRIAL-RELATED"/>
    <property type="match status" value="1"/>
</dbReference>
<protein>
    <recommendedName>
        <fullName evidence="4 12">UDP-3-O-acyl-N-acetylglucosamine deacetylase</fullName>
        <shortName evidence="12">UDP-3-O-acyl-GlcNAc deacetylase</shortName>
        <ecNumber evidence="4 12">3.5.1.108</ecNumber>
    </recommendedName>
    <alternativeName>
        <fullName evidence="12">UDP-3-O-[R-3-hydroxymyristoyl]-N-acetylglucosamine deacetylase</fullName>
    </alternativeName>
</protein>
<evidence type="ECO:0000256" key="7">
    <source>
        <dbReference type="ARBA" id="ARBA00022723"/>
    </source>
</evidence>
<feature type="active site" description="Proton donor" evidence="12">
    <location>
        <position position="260"/>
    </location>
</feature>
<organism evidence="13">
    <name type="scientific">uncultured Sporomusa sp</name>
    <dbReference type="NCBI Taxonomy" id="307249"/>
    <lineage>
        <taxon>Bacteria</taxon>
        <taxon>Bacillati</taxon>
        <taxon>Bacillota</taxon>
        <taxon>Negativicutes</taxon>
        <taxon>Selenomonadales</taxon>
        <taxon>Sporomusaceae</taxon>
        <taxon>Sporomusa</taxon>
        <taxon>environmental samples</taxon>
    </lineage>
</organism>
<dbReference type="UniPathway" id="UPA00359">
    <property type="reaction ID" value="UER00478"/>
</dbReference>
<evidence type="ECO:0000256" key="12">
    <source>
        <dbReference type="HAMAP-Rule" id="MF_00388"/>
    </source>
</evidence>
<comment type="similarity">
    <text evidence="12">Belongs to the LpxC family.</text>
</comment>
<comment type="catalytic activity">
    <reaction evidence="11 12">
        <text>a UDP-3-O-[(3R)-3-hydroxyacyl]-N-acetyl-alpha-D-glucosamine + H2O = a UDP-3-O-[(3R)-3-hydroxyacyl]-alpha-D-glucosamine + acetate</text>
        <dbReference type="Rhea" id="RHEA:67816"/>
        <dbReference type="ChEBI" id="CHEBI:15377"/>
        <dbReference type="ChEBI" id="CHEBI:30089"/>
        <dbReference type="ChEBI" id="CHEBI:137740"/>
        <dbReference type="ChEBI" id="CHEBI:173225"/>
        <dbReference type="EC" id="3.5.1.108"/>
    </reaction>
</comment>
<feature type="binding site" evidence="12">
    <location>
        <position position="238"/>
    </location>
    <ligand>
        <name>Zn(2+)</name>
        <dbReference type="ChEBI" id="CHEBI:29105"/>
    </ligand>
</feature>
<dbReference type="HAMAP" id="MF_00388">
    <property type="entry name" value="LpxC"/>
    <property type="match status" value="1"/>
</dbReference>